<name>A0A644YD22_9ZZZZ</name>
<sequence length="242" mass="25922">MGAFQDVVVGRQHESLVQDAEGLRLVHAEELEKHLRVGDLEVVVGVLHFTLVVDVAVFHVVHPLEVVDVLHLLDEHGDAFDAVGDLGRHEVHVDAPHLLEVGELGDLHAVEPDFPAQSPGAHRGGFPVVLDEADVVGGRFYAQGGEALEVEVDDVGRRRLDDDLVLVVVLQAVGVLAVPAVGGPPGRLHVAHPPRLGSEDPEARGGVHGACAHLYVIGLLDDASLLRPEPFEPKDDFLEIHA</sequence>
<dbReference type="AlphaFoldDB" id="A0A644YD22"/>
<protein>
    <submittedName>
        <fullName evidence="1">Uncharacterized protein</fullName>
    </submittedName>
</protein>
<gene>
    <name evidence="1" type="ORF">SDC9_72608</name>
</gene>
<evidence type="ECO:0000313" key="1">
    <source>
        <dbReference type="EMBL" id="MPM26107.1"/>
    </source>
</evidence>
<reference evidence="1" key="1">
    <citation type="submission" date="2019-08" db="EMBL/GenBank/DDBJ databases">
        <authorList>
            <person name="Kucharzyk K."/>
            <person name="Murdoch R.W."/>
            <person name="Higgins S."/>
            <person name="Loffler F."/>
        </authorList>
    </citation>
    <scope>NUCLEOTIDE SEQUENCE</scope>
</reference>
<comment type="caution">
    <text evidence="1">The sequence shown here is derived from an EMBL/GenBank/DDBJ whole genome shotgun (WGS) entry which is preliminary data.</text>
</comment>
<dbReference type="EMBL" id="VSSQ01004651">
    <property type="protein sequence ID" value="MPM26107.1"/>
    <property type="molecule type" value="Genomic_DNA"/>
</dbReference>
<organism evidence="1">
    <name type="scientific">bioreactor metagenome</name>
    <dbReference type="NCBI Taxonomy" id="1076179"/>
    <lineage>
        <taxon>unclassified sequences</taxon>
        <taxon>metagenomes</taxon>
        <taxon>ecological metagenomes</taxon>
    </lineage>
</organism>
<proteinExistence type="predicted"/>
<accession>A0A644YD22</accession>